<protein>
    <recommendedName>
        <fullName evidence="1">F-box domain-containing protein</fullName>
    </recommendedName>
</protein>
<keyword evidence="3" id="KW-1185">Reference proteome</keyword>
<evidence type="ECO:0000259" key="1">
    <source>
        <dbReference type="PROSITE" id="PS50181"/>
    </source>
</evidence>
<dbReference type="InterPro" id="IPR001810">
    <property type="entry name" value="F-box_dom"/>
</dbReference>
<dbReference type="PROSITE" id="PS50181">
    <property type="entry name" value="FBOX"/>
    <property type="match status" value="1"/>
</dbReference>
<dbReference type="AlphaFoldDB" id="A0A164Q9G6"/>
<evidence type="ECO:0000313" key="3">
    <source>
        <dbReference type="Proteomes" id="UP000076722"/>
    </source>
</evidence>
<dbReference type="Proteomes" id="UP000076722">
    <property type="component" value="Unassembled WGS sequence"/>
</dbReference>
<feature type="domain" description="F-box" evidence="1">
    <location>
        <begin position="3"/>
        <end position="50"/>
    </location>
</feature>
<proteinExistence type="predicted"/>
<gene>
    <name evidence="2" type="ORF">SISNIDRAFT_489137</name>
</gene>
<evidence type="ECO:0000313" key="2">
    <source>
        <dbReference type="EMBL" id="KZS89452.1"/>
    </source>
</evidence>
<dbReference type="EMBL" id="KV419427">
    <property type="protein sequence ID" value="KZS89452.1"/>
    <property type="molecule type" value="Genomic_DNA"/>
</dbReference>
<accession>A0A164Q9G6</accession>
<name>A0A164Q9G6_9AGAM</name>
<sequence length="504" mass="56573">MISPNLDNLAVELIIEILRGVNIQTITSIALTSSRLYHIVKSERKIWIDASDVLDLPLETGETLATTPIHSLLSLSLRAILIRKRLQNPKSVPRHFRKLHEKQTSFAQKLLPGGEWMLSSQEEYGTLWLISLKDEDTSLHSSPIFVAPSDGVINCYAFEALGNREIRLAVGIETASPEGKKHHVALLRLHFPTQHSAASAPADGTPLVTNVKYYSLAAVPLSISMRKPLVLIHIYSRGRNTFNAVIFDCETEVGVMLEAHPPEVDFGAPTGPIWSWRNPHIHPALEKLVLPCANYIDWEMITTPERKVTLLADIPKISHPNEVNYETIHSIFIQSHQVLRFSHIHIENQLSSRTDLRSLPFPSRYIPITEYISNRDLVSLCLDTADGLEGGQELAAFYVKGAPLPKAWSLICSRNVYHDLMGLRPVSDRDILATYINRAHTMVSTLVIPFPSEWMPVTPQTDFCRLLDVDTVQGLALMVLQKVDRPHGPYGGHRVLHSTWLIQC</sequence>
<organism evidence="2 3">
    <name type="scientific">Sistotremastrum niveocremeum HHB9708</name>
    <dbReference type="NCBI Taxonomy" id="1314777"/>
    <lineage>
        <taxon>Eukaryota</taxon>
        <taxon>Fungi</taxon>
        <taxon>Dikarya</taxon>
        <taxon>Basidiomycota</taxon>
        <taxon>Agaricomycotina</taxon>
        <taxon>Agaricomycetes</taxon>
        <taxon>Sistotremastrales</taxon>
        <taxon>Sistotremastraceae</taxon>
        <taxon>Sertulicium</taxon>
        <taxon>Sertulicium niveocremeum</taxon>
    </lineage>
</organism>
<reference evidence="2 3" key="1">
    <citation type="journal article" date="2016" name="Mol. Biol. Evol.">
        <title>Comparative Genomics of Early-Diverging Mushroom-Forming Fungi Provides Insights into the Origins of Lignocellulose Decay Capabilities.</title>
        <authorList>
            <person name="Nagy L.G."/>
            <person name="Riley R."/>
            <person name="Tritt A."/>
            <person name="Adam C."/>
            <person name="Daum C."/>
            <person name="Floudas D."/>
            <person name="Sun H."/>
            <person name="Yadav J.S."/>
            <person name="Pangilinan J."/>
            <person name="Larsson K.H."/>
            <person name="Matsuura K."/>
            <person name="Barry K."/>
            <person name="Labutti K."/>
            <person name="Kuo R."/>
            <person name="Ohm R.A."/>
            <person name="Bhattacharya S.S."/>
            <person name="Shirouzu T."/>
            <person name="Yoshinaga Y."/>
            <person name="Martin F.M."/>
            <person name="Grigoriev I.V."/>
            <person name="Hibbett D.S."/>
        </authorList>
    </citation>
    <scope>NUCLEOTIDE SEQUENCE [LARGE SCALE GENOMIC DNA]</scope>
    <source>
        <strain evidence="2 3">HHB9708</strain>
    </source>
</reference>